<dbReference type="InterPro" id="IPR010730">
    <property type="entry name" value="HET"/>
</dbReference>
<evidence type="ECO:0000259" key="1">
    <source>
        <dbReference type="Pfam" id="PF06985"/>
    </source>
</evidence>
<dbReference type="InterPro" id="IPR052895">
    <property type="entry name" value="HetReg/Transcr_Mod"/>
</dbReference>
<accession>A0A8K0QR28</accession>
<dbReference type="PANTHER" id="PTHR24148:SF78">
    <property type="entry name" value="HETEROKARYON INCOMPATIBILITY DOMAIN-CONTAINING PROTEIN"/>
    <property type="match status" value="1"/>
</dbReference>
<dbReference type="Proteomes" id="UP000813461">
    <property type="component" value="Unassembled WGS sequence"/>
</dbReference>
<dbReference type="AlphaFoldDB" id="A0A8K0QR28"/>
<evidence type="ECO:0000313" key="3">
    <source>
        <dbReference type="Proteomes" id="UP000813461"/>
    </source>
</evidence>
<feature type="domain" description="Heterokaryon incompatibility" evidence="1">
    <location>
        <begin position="48"/>
        <end position="194"/>
    </location>
</feature>
<protein>
    <submittedName>
        <fullName evidence="2">Heterokaryon incompatibility protein-domain-containing protein</fullName>
    </submittedName>
</protein>
<proteinExistence type="predicted"/>
<dbReference type="Pfam" id="PF06985">
    <property type="entry name" value="HET"/>
    <property type="match status" value="1"/>
</dbReference>
<dbReference type="PANTHER" id="PTHR24148">
    <property type="entry name" value="ANKYRIN REPEAT DOMAIN-CONTAINING PROTEIN 39 HOMOLOG-RELATED"/>
    <property type="match status" value="1"/>
</dbReference>
<comment type="caution">
    <text evidence="2">The sequence shown here is derived from an EMBL/GenBank/DDBJ whole genome shotgun (WGS) entry which is preliminary data.</text>
</comment>
<feature type="non-terminal residue" evidence="2">
    <location>
        <position position="465"/>
    </location>
</feature>
<evidence type="ECO:0000313" key="2">
    <source>
        <dbReference type="EMBL" id="KAH7067182.1"/>
    </source>
</evidence>
<reference evidence="2" key="1">
    <citation type="journal article" date="2021" name="Nat. Commun.">
        <title>Genetic determinants of endophytism in the Arabidopsis root mycobiome.</title>
        <authorList>
            <person name="Mesny F."/>
            <person name="Miyauchi S."/>
            <person name="Thiergart T."/>
            <person name="Pickel B."/>
            <person name="Atanasova L."/>
            <person name="Karlsson M."/>
            <person name="Huettel B."/>
            <person name="Barry K.W."/>
            <person name="Haridas S."/>
            <person name="Chen C."/>
            <person name="Bauer D."/>
            <person name="Andreopoulos W."/>
            <person name="Pangilinan J."/>
            <person name="LaButti K."/>
            <person name="Riley R."/>
            <person name="Lipzen A."/>
            <person name="Clum A."/>
            <person name="Drula E."/>
            <person name="Henrissat B."/>
            <person name="Kohler A."/>
            <person name="Grigoriev I.V."/>
            <person name="Martin F.M."/>
            <person name="Hacquard S."/>
        </authorList>
    </citation>
    <scope>NUCLEOTIDE SEQUENCE</scope>
    <source>
        <strain evidence="2">MPI-SDFR-AT-0120</strain>
    </source>
</reference>
<keyword evidence="3" id="KW-1185">Reference proteome</keyword>
<dbReference type="OrthoDB" id="194358at2759"/>
<sequence length="465" mass="52571">MKSYVYTPLAAASYMTRLLQILPGPDDSDIVCVLHEYLIPINNAFGPYECLSYVWGDSTQRRRIYIQDDSSSAEHVNELLYLDVTSNLFIALHRLRNESFPRLMWIDAICINQADLRERATQVQYMSTIYSSAGRVLVWLGEEADDSTRLFAAIEAVAMESRRVQTARTKRVPRQPLVALLKRPWFHRVWILQEMAAARQLVVICGEAKLTGSTFVQGLASAKNWTDPFLRHLGTTVLYMMSWDVPSIVPTTLSPTALVAASPTRLGILPLGLLLEKFHLHEASDRRDKIFALLGMCEDEELAGTVLKPDYTQPWSSVFKSAIQYLLGTDCSIYTWDDQEQAVIIGYGWSLGRVGAISETSEIVRVTSWHFSGPRDWGNTWNVSWQNQTYCKSLAEGDVLWLMSGAKHPCIIRHCVDHFDVIAISVPLTTIFLNREGEETPLSWGLLHSAMINGQGRPVSLVWDW</sequence>
<gene>
    <name evidence="2" type="ORF">FB567DRAFT_483962</name>
</gene>
<name>A0A8K0QR28_9PLEO</name>
<organism evidence="2 3">
    <name type="scientific">Paraphoma chrysanthemicola</name>
    <dbReference type="NCBI Taxonomy" id="798071"/>
    <lineage>
        <taxon>Eukaryota</taxon>
        <taxon>Fungi</taxon>
        <taxon>Dikarya</taxon>
        <taxon>Ascomycota</taxon>
        <taxon>Pezizomycotina</taxon>
        <taxon>Dothideomycetes</taxon>
        <taxon>Pleosporomycetidae</taxon>
        <taxon>Pleosporales</taxon>
        <taxon>Pleosporineae</taxon>
        <taxon>Phaeosphaeriaceae</taxon>
        <taxon>Paraphoma</taxon>
    </lineage>
</organism>
<dbReference type="EMBL" id="JAGMVJ010000035">
    <property type="protein sequence ID" value="KAH7067182.1"/>
    <property type="molecule type" value="Genomic_DNA"/>
</dbReference>